<dbReference type="Pfam" id="PF08887">
    <property type="entry name" value="GAD-like"/>
    <property type="match status" value="1"/>
</dbReference>
<evidence type="ECO:0000313" key="2">
    <source>
        <dbReference type="EMBL" id="RFB83143.1"/>
    </source>
</evidence>
<protein>
    <recommendedName>
        <fullName evidence="1">GAD-related domain-containing protein</fullName>
    </recommendedName>
</protein>
<dbReference type="EMBL" id="NAOO01000044">
    <property type="protein sequence ID" value="RFB83143.1"/>
    <property type="molecule type" value="Genomic_DNA"/>
</dbReference>
<dbReference type="RefSeq" id="WP_116276091.1">
    <property type="nucleotide sequence ID" value="NZ_KZ859530.1"/>
</dbReference>
<feature type="domain" description="GAD-related" evidence="1">
    <location>
        <begin position="4"/>
        <end position="98"/>
    </location>
</feature>
<gene>
    <name evidence="2" type="ORF">B5K10_29460</name>
</gene>
<evidence type="ECO:0000259" key="1">
    <source>
        <dbReference type="Pfam" id="PF08887"/>
    </source>
</evidence>
<accession>A0A3E1AZP2</accession>
<proteinExistence type="predicted"/>
<evidence type="ECO:0000313" key="3">
    <source>
        <dbReference type="Proteomes" id="UP000256748"/>
    </source>
</evidence>
<dbReference type="Proteomes" id="UP000256748">
    <property type="component" value="Unassembled WGS sequence"/>
</dbReference>
<comment type="caution">
    <text evidence="2">The sequence shown here is derived from an EMBL/GenBank/DDBJ whole genome shotgun (WGS) entry which is preliminary data.</text>
</comment>
<name>A0A3E1AZP2_RHILT</name>
<dbReference type="AlphaFoldDB" id="A0A3E1AZP2"/>
<sequence length="250" mass="28213">MSAAEFLETRGKPHEARRVAEAEAESAVGRVPENLRQFWMQYGVGYYANRNYWLCTPALFESFFRQILTNVPELNADDLAAFGYSSLGTVNLWHRTGRHFTFSLDVALLMDLTSRSRTDPPSHDLDEIYRAAGVDMPQNAVELFLEARSAPEDIWTILLAATSTDSYKAIYDDSGKALTPQLRRSLGEPSHDEIYFRDRATGGNTADHYQKLKISEAVSRMPDEIYYSFAVEVGGQQQIISRTILTGNVR</sequence>
<reference evidence="2 3" key="1">
    <citation type="submission" date="2017-03" db="EMBL/GenBank/DDBJ databases">
        <title>Genome analysis of Rhizobial strains effectives or ineffectives for nitrogen fixation isolated from bean seeds.</title>
        <authorList>
            <person name="Peralta H."/>
            <person name="Aguilar-Vera A."/>
            <person name="Mora Y."/>
            <person name="Vargas-Lagunas C."/>
            <person name="Girard L."/>
            <person name="Mora J."/>
        </authorList>
    </citation>
    <scope>NUCLEOTIDE SEQUENCE [LARGE SCALE GENOMIC DNA]</scope>
    <source>
        <strain evidence="2 3">CCGM5</strain>
    </source>
</reference>
<dbReference type="InterPro" id="IPR014983">
    <property type="entry name" value="GAD-rel"/>
</dbReference>
<organism evidence="2 3">
    <name type="scientific">Rhizobium leguminosarum bv. trifolii</name>
    <dbReference type="NCBI Taxonomy" id="386"/>
    <lineage>
        <taxon>Bacteria</taxon>
        <taxon>Pseudomonadati</taxon>
        <taxon>Pseudomonadota</taxon>
        <taxon>Alphaproteobacteria</taxon>
        <taxon>Hyphomicrobiales</taxon>
        <taxon>Rhizobiaceae</taxon>
        <taxon>Rhizobium/Agrobacterium group</taxon>
        <taxon>Rhizobium</taxon>
    </lineage>
</organism>